<gene>
    <name evidence="1" type="ORF">CINCED_3A007305</name>
</gene>
<evidence type="ECO:0000313" key="1">
    <source>
        <dbReference type="EMBL" id="VVC35917.1"/>
    </source>
</evidence>
<proteinExistence type="predicted"/>
<keyword evidence="2" id="KW-1185">Reference proteome</keyword>
<reference evidence="1 2" key="1">
    <citation type="submission" date="2019-08" db="EMBL/GenBank/DDBJ databases">
        <authorList>
            <person name="Alioto T."/>
            <person name="Alioto T."/>
            <person name="Gomez Garrido J."/>
        </authorList>
    </citation>
    <scope>NUCLEOTIDE SEQUENCE [LARGE SCALE GENOMIC DNA]</scope>
</reference>
<dbReference type="EMBL" id="CABPRJ010001429">
    <property type="protein sequence ID" value="VVC35917.1"/>
    <property type="molecule type" value="Genomic_DNA"/>
</dbReference>
<dbReference type="OrthoDB" id="3066195at2759"/>
<dbReference type="AlphaFoldDB" id="A0A5E4MWQ5"/>
<dbReference type="Proteomes" id="UP000325440">
    <property type="component" value="Unassembled WGS sequence"/>
</dbReference>
<name>A0A5E4MWQ5_9HEMI</name>
<sequence length="50" mass="5860">MRQIRRIQKCPPKLWNFYETAILGLTRTNNGLEGWHNILQEQVGGHQVTI</sequence>
<protein>
    <submittedName>
        <fullName evidence="1">Uncharacterized protein</fullName>
    </submittedName>
</protein>
<accession>A0A5E4MWQ5</accession>
<organism evidence="1 2">
    <name type="scientific">Cinara cedri</name>
    <dbReference type="NCBI Taxonomy" id="506608"/>
    <lineage>
        <taxon>Eukaryota</taxon>
        <taxon>Metazoa</taxon>
        <taxon>Ecdysozoa</taxon>
        <taxon>Arthropoda</taxon>
        <taxon>Hexapoda</taxon>
        <taxon>Insecta</taxon>
        <taxon>Pterygota</taxon>
        <taxon>Neoptera</taxon>
        <taxon>Paraneoptera</taxon>
        <taxon>Hemiptera</taxon>
        <taxon>Sternorrhyncha</taxon>
        <taxon>Aphidomorpha</taxon>
        <taxon>Aphidoidea</taxon>
        <taxon>Aphididae</taxon>
        <taxon>Lachninae</taxon>
        <taxon>Cinara</taxon>
    </lineage>
</organism>
<evidence type="ECO:0000313" key="2">
    <source>
        <dbReference type="Proteomes" id="UP000325440"/>
    </source>
</evidence>